<reference evidence="2" key="1">
    <citation type="journal article" date="2014" name="Int. J. Syst. Evol. Microbiol.">
        <title>Complete genome sequence of Corynebacterium casei LMG S-19264T (=DSM 44701T), isolated from a smear-ripened cheese.</title>
        <authorList>
            <consortium name="US DOE Joint Genome Institute (JGI-PGF)"/>
            <person name="Walter F."/>
            <person name="Albersmeier A."/>
            <person name="Kalinowski J."/>
            <person name="Ruckert C."/>
        </authorList>
    </citation>
    <scope>NUCLEOTIDE SEQUENCE</scope>
    <source>
        <strain evidence="2">JCM 12289</strain>
    </source>
</reference>
<evidence type="ECO:0000313" key="5">
    <source>
        <dbReference type="Proteomes" id="UP001500962"/>
    </source>
</evidence>
<sequence length="164" mass="18241">MTQDNGADVDDEQAKTIFADAPLGFEAIRGTHTFEEVLFSEAHAERTVPVNVLSGEKTRQIAGSVKRAKAFVADDPRRVAVPQLTERMIETQSAPYVSTVFYNRKVTRGKIVGKGDYGKPEYANDGYDLEWTYRAAVQSDYHEVELVEADYESGNVTIRATMAD</sequence>
<proteinExistence type="predicted"/>
<name>A0AAV3SFY2_HALDO</name>
<feature type="domain" description="DUF8025" evidence="1">
    <location>
        <begin position="50"/>
        <end position="161"/>
    </location>
</feature>
<dbReference type="Pfam" id="PF26068">
    <property type="entry name" value="DUF8025"/>
    <property type="match status" value="1"/>
</dbReference>
<dbReference type="InterPro" id="IPR058338">
    <property type="entry name" value="DUF8025"/>
</dbReference>
<protein>
    <recommendedName>
        <fullName evidence="1">DUF8025 domain-containing protein</fullName>
    </recommendedName>
</protein>
<dbReference type="EMBL" id="CP095008">
    <property type="protein sequence ID" value="UOO97139.1"/>
    <property type="molecule type" value="Genomic_DNA"/>
</dbReference>
<evidence type="ECO:0000259" key="1">
    <source>
        <dbReference type="Pfam" id="PF26068"/>
    </source>
</evidence>
<gene>
    <name evidence="2" type="ORF">GCM10008985_15600</name>
    <name evidence="3" type="ORF">MUK72_17890</name>
</gene>
<dbReference type="GeneID" id="71763760"/>
<dbReference type="EMBL" id="BAAADN010000024">
    <property type="protein sequence ID" value="GAA0460066.1"/>
    <property type="molecule type" value="Genomic_DNA"/>
</dbReference>
<dbReference type="RefSeq" id="WP_244706512.1">
    <property type="nucleotide sequence ID" value="NZ_BAAADN010000024.1"/>
</dbReference>
<reference evidence="2" key="3">
    <citation type="submission" date="2023-12" db="EMBL/GenBank/DDBJ databases">
        <authorList>
            <person name="Sun Q."/>
            <person name="Inoue M."/>
        </authorList>
    </citation>
    <scope>NUCLEOTIDE SEQUENCE</scope>
    <source>
        <strain evidence="2">JCM 12289</strain>
    </source>
</reference>
<accession>A0AAV3SFY2</accession>
<geneLocation type="plasmid" evidence="3 4">
    <name>unnamed3</name>
</geneLocation>
<organism evidence="2 5">
    <name type="scientific">Halococcus dombrowskii</name>
    <dbReference type="NCBI Taxonomy" id="179637"/>
    <lineage>
        <taxon>Archaea</taxon>
        <taxon>Methanobacteriati</taxon>
        <taxon>Methanobacteriota</taxon>
        <taxon>Stenosarchaea group</taxon>
        <taxon>Halobacteria</taxon>
        <taxon>Halobacteriales</taxon>
        <taxon>Halococcaceae</taxon>
        <taxon>Halococcus</taxon>
    </lineage>
</organism>
<evidence type="ECO:0000313" key="4">
    <source>
        <dbReference type="Proteomes" id="UP000830542"/>
    </source>
</evidence>
<evidence type="ECO:0000313" key="2">
    <source>
        <dbReference type="EMBL" id="GAA0460066.1"/>
    </source>
</evidence>
<dbReference type="AlphaFoldDB" id="A0AAV3SFY2"/>
<dbReference type="Proteomes" id="UP001500962">
    <property type="component" value="Unassembled WGS sequence"/>
</dbReference>
<dbReference type="KEGG" id="hdo:MUK72_17890"/>
<keyword evidence="4" id="KW-1185">Reference proteome</keyword>
<dbReference type="Proteomes" id="UP000830542">
    <property type="component" value="Plasmid unnamed3"/>
</dbReference>
<keyword evidence="3" id="KW-0614">Plasmid</keyword>
<reference evidence="3" key="2">
    <citation type="submission" date="2022-04" db="EMBL/GenBank/DDBJ databases">
        <title>Sequencing and genomic assembly of Halococcus dombrowskii.</title>
        <authorList>
            <person name="Lim S.W."/>
            <person name="MacLea K.S."/>
        </authorList>
    </citation>
    <scope>NUCLEOTIDE SEQUENCE</scope>
    <source>
        <strain evidence="3">H4</strain>
        <plasmid evidence="3">unnamed3</plasmid>
    </source>
</reference>
<evidence type="ECO:0000313" key="3">
    <source>
        <dbReference type="EMBL" id="UOO97139.1"/>
    </source>
</evidence>